<evidence type="ECO:0000313" key="3">
    <source>
        <dbReference type="Proteomes" id="UP000029453"/>
    </source>
</evidence>
<dbReference type="EMBL" id="BALG01000037">
    <property type="protein sequence ID" value="GAC41465.1"/>
    <property type="molecule type" value="Genomic_DNA"/>
</dbReference>
<comment type="caution">
    <text evidence="2">The sequence shown here is derived from an EMBL/GenBank/DDBJ whole genome shotgun (WGS) entry which is preliminary data.</text>
</comment>
<sequence>MSLDVSVGGNAFDISEYESSLSHSERAHAYDNVELYDESGSGNEPFEDEAEASVETGEL</sequence>
<keyword evidence="3" id="KW-1185">Reference proteome</keyword>
<feature type="region of interest" description="Disordered" evidence="1">
    <location>
        <begin position="32"/>
        <end position="59"/>
    </location>
</feature>
<feature type="compositionally biased region" description="Acidic residues" evidence="1">
    <location>
        <begin position="45"/>
        <end position="59"/>
    </location>
</feature>
<accession>M9LG57</accession>
<dbReference type="Proteomes" id="UP000029453">
    <property type="component" value="Unassembled WGS sequence"/>
</dbReference>
<proteinExistence type="predicted"/>
<gene>
    <name evidence="2" type="ORF">PPOP_0815</name>
</gene>
<name>M9LG57_PAEPP</name>
<evidence type="ECO:0000256" key="1">
    <source>
        <dbReference type="SAM" id="MobiDB-lite"/>
    </source>
</evidence>
<protein>
    <submittedName>
        <fullName evidence="2">Uncharacterized protein</fullName>
    </submittedName>
</protein>
<reference evidence="2 3" key="1">
    <citation type="submission" date="2012-10" db="EMBL/GenBank/DDBJ databases">
        <title>Draft Genome Sequence of Paenibacillus popilliae ATCC 14706T.</title>
        <authorList>
            <person name="Iiyama K."/>
            <person name="Mori K."/>
            <person name="Mon H."/>
            <person name="Chieda Y."/>
            <person name="Lee J.M."/>
            <person name="Kusakabe T."/>
            <person name="Tashiro K."/>
            <person name="Asano S."/>
            <person name="Yasunaga-Aoki C."/>
            <person name="Shimizu S."/>
        </authorList>
    </citation>
    <scope>NUCLEOTIDE SEQUENCE [LARGE SCALE GENOMIC DNA]</scope>
    <source>
        <strain evidence="2 3">ATCC 14706</strain>
    </source>
</reference>
<organism evidence="2 3">
    <name type="scientific">Paenibacillus popilliae ATCC 14706</name>
    <dbReference type="NCBI Taxonomy" id="1212764"/>
    <lineage>
        <taxon>Bacteria</taxon>
        <taxon>Bacillati</taxon>
        <taxon>Bacillota</taxon>
        <taxon>Bacilli</taxon>
        <taxon>Bacillales</taxon>
        <taxon>Paenibacillaceae</taxon>
        <taxon>Paenibacillus</taxon>
    </lineage>
</organism>
<dbReference type="AlphaFoldDB" id="M9LG57"/>
<evidence type="ECO:0000313" key="2">
    <source>
        <dbReference type="EMBL" id="GAC41465.1"/>
    </source>
</evidence>